<feature type="transmembrane region" description="Helical" evidence="8">
    <location>
        <begin position="35"/>
        <end position="55"/>
    </location>
</feature>
<dbReference type="Pfam" id="PF03799">
    <property type="entry name" value="FtsQ_DivIB_C"/>
    <property type="match status" value="1"/>
</dbReference>
<evidence type="ECO:0000313" key="12">
    <source>
        <dbReference type="Proteomes" id="UP000195611"/>
    </source>
</evidence>
<comment type="subcellular location">
    <subcellularLocation>
        <location evidence="8">Cell membrane</location>
        <topology evidence="8">Single-pass type II membrane protein</topology>
    </subcellularLocation>
    <subcellularLocation>
        <location evidence="1">Membrane</location>
    </subcellularLocation>
    <text evidence="8">Localizes to the division septum.</text>
</comment>
<sequence length="279" mass="32212">MGKNHPTVTNIEEGYTKKNNDSPSGKKKQNRIIKFKWTILVLFYLTMMISAIYFISPYSEIREISVSGSNEVFDQEVIDSSGVRSGESVLETYFDRKTIFQNVKNELPQVKSIQLYIEGLNNFRFDITEFKTVAYLKDGKKYYHVLENGKLIENSNTITGSELPTFISFSDDKVLKQMLDQYNKLDKNIKTMISEMEWIKNDRNPLLVKAYMNNGNEILASIPSFSQRMQRYPQLVRAVNGENGLFDLEAGAYFLPFSTEDDQKFDKENGVQLDENSNE</sequence>
<evidence type="ECO:0000256" key="3">
    <source>
        <dbReference type="ARBA" id="ARBA00022618"/>
    </source>
</evidence>
<dbReference type="EMBL" id="FUKW01000034">
    <property type="protein sequence ID" value="SJN21768.1"/>
    <property type="molecule type" value="Genomic_DNA"/>
</dbReference>
<evidence type="ECO:0000256" key="7">
    <source>
        <dbReference type="ARBA" id="ARBA00023306"/>
    </source>
</evidence>
<evidence type="ECO:0000259" key="10">
    <source>
        <dbReference type="PROSITE" id="PS51779"/>
    </source>
</evidence>
<dbReference type="PANTHER" id="PTHR37820">
    <property type="entry name" value="CELL DIVISION PROTEIN DIVIB"/>
    <property type="match status" value="1"/>
</dbReference>
<keyword evidence="5 8" id="KW-1133">Transmembrane helix</keyword>
<keyword evidence="7 8" id="KW-0131">Cell cycle</keyword>
<evidence type="ECO:0000256" key="1">
    <source>
        <dbReference type="ARBA" id="ARBA00004370"/>
    </source>
</evidence>
<dbReference type="Gene3D" id="3.40.50.10960">
    <property type="match status" value="1"/>
</dbReference>
<comment type="function">
    <text evidence="8">Cell division protein that may be involved in stabilizing or promoting the assembly of the division complex.</text>
</comment>
<dbReference type="GO" id="GO:0043093">
    <property type="term" value="P:FtsZ-dependent cytokinesis"/>
    <property type="evidence" value="ECO:0007669"/>
    <property type="project" value="UniProtKB-UniRule"/>
</dbReference>
<evidence type="ECO:0000256" key="8">
    <source>
        <dbReference type="HAMAP-Rule" id="MF_00912"/>
    </source>
</evidence>
<dbReference type="AlphaFoldDB" id="A0A1R4IPT5"/>
<reference evidence="11 12" key="1">
    <citation type="submission" date="2017-02" db="EMBL/GenBank/DDBJ databases">
        <authorList>
            <person name="Peterson S.W."/>
        </authorList>
    </citation>
    <scope>NUCLEOTIDE SEQUENCE [LARGE SCALE GENOMIC DNA]</scope>
    <source>
        <strain evidence="11 12">42ea</strain>
    </source>
</reference>
<evidence type="ECO:0000256" key="9">
    <source>
        <dbReference type="SAM" id="MobiDB-lite"/>
    </source>
</evidence>
<dbReference type="InterPro" id="IPR013685">
    <property type="entry name" value="POTRA_FtsQ_type"/>
</dbReference>
<feature type="domain" description="POTRA" evidence="10">
    <location>
        <begin position="59"/>
        <end position="130"/>
    </location>
</feature>
<keyword evidence="3 8" id="KW-0132">Cell division</keyword>
<dbReference type="InterPro" id="IPR026580">
    <property type="entry name" value="DivIB"/>
</dbReference>
<keyword evidence="2 8" id="KW-1003">Cell membrane</keyword>
<dbReference type="GO" id="GO:0032153">
    <property type="term" value="C:cell division site"/>
    <property type="evidence" value="ECO:0007669"/>
    <property type="project" value="UniProtKB-UniRule"/>
</dbReference>
<proteinExistence type="inferred from homology"/>
<dbReference type="PANTHER" id="PTHR37820:SF1">
    <property type="entry name" value="CELL DIVISION PROTEIN FTSQ"/>
    <property type="match status" value="1"/>
</dbReference>
<dbReference type="InterPro" id="IPR005548">
    <property type="entry name" value="Cell_div_FtsQ/DivIB_C"/>
</dbReference>
<dbReference type="GO" id="GO:0005886">
    <property type="term" value="C:plasma membrane"/>
    <property type="evidence" value="ECO:0007669"/>
    <property type="project" value="UniProtKB-SubCell"/>
</dbReference>
<evidence type="ECO:0000313" key="11">
    <source>
        <dbReference type="EMBL" id="SJN21768.1"/>
    </source>
</evidence>
<gene>
    <name evidence="8" type="primary">divIB</name>
    <name evidence="11" type="ORF">FM115_02055</name>
</gene>
<comment type="similarity">
    <text evidence="8">Belongs to the FtsQ/DivIB family. DivIB subfamily.</text>
</comment>
<feature type="region of interest" description="Disordered" evidence="9">
    <location>
        <begin position="1"/>
        <end position="27"/>
    </location>
</feature>
<dbReference type="InterPro" id="IPR034746">
    <property type="entry name" value="POTRA"/>
</dbReference>
<evidence type="ECO:0000256" key="4">
    <source>
        <dbReference type="ARBA" id="ARBA00022692"/>
    </source>
</evidence>
<dbReference type="Pfam" id="PF08478">
    <property type="entry name" value="POTRA_1"/>
    <property type="match status" value="1"/>
</dbReference>
<protein>
    <recommendedName>
        <fullName evidence="8">Cell division protein DivIB</fullName>
    </recommendedName>
</protein>
<evidence type="ECO:0000256" key="6">
    <source>
        <dbReference type="ARBA" id="ARBA00023136"/>
    </source>
</evidence>
<keyword evidence="4 8" id="KW-0812">Transmembrane</keyword>
<name>A0A1R4IPT5_9LACT</name>
<dbReference type="Proteomes" id="UP000195611">
    <property type="component" value="Unassembled WGS sequence"/>
</dbReference>
<dbReference type="InterPro" id="IPR050487">
    <property type="entry name" value="FtsQ_DivIB"/>
</dbReference>
<evidence type="ECO:0000256" key="5">
    <source>
        <dbReference type="ARBA" id="ARBA00022989"/>
    </source>
</evidence>
<dbReference type="HAMAP" id="MF_00912">
    <property type="entry name" value="DivIB"/>
    <property type="match status" value="1"/>
</dbReference>
<feature type="compositionally biased region" description="Polar residues" evidence="9">
    <location>
        <begin position="1"/>
        <end position="10"/>
    </location>
</feature>
<evidence type="ECO:0000256" key="2">
    <source>
        <dbReference type="ARBA" id="ARBA00022475"/>
    </source>
</evidence>
<accession>A0A1R4IPT5</accession>
<dbReference type="PROSITE" id="PS51779">
    <property type="entry name" value="POTRA"/>
    <property type="match status" value="1"/>
</dbReference>
<dbReference type="RefSeq" id="WP_087057192.1">
    <property type="nucleotide sequence ID" value="NZ_FUKW01000034.1"/>
</dbReference>
<organism evidence="11 12">
    <name type="scientific">Marinilactibacillus psychrotolerans 42ea</name>
    <dbReference type="NCBI Taxonomy" id="1255609"/>
    <lineage>
        <taxon>Bacteria</taxon>
        <taxon>Bacillati</taxon>
        <taxon>Bacillota</taxon>
        <taxon>Bacilli</taxon>
        <taxon>Lactobacillales</taxon>
        <taxon>Carnobacteriaceae</taxon>
        <taxon>Marinilactibacillus</taxon>
    </lineage>
</organism>
<keyword evidence="6 8" id="KW-0472">Membrane</keyword>